<dbReference type="STRING" id="503106.A0A218ZBV6"/>
<dbReference type="PANTHER" id="PTHR43828:SF5">
    <property type="entry name" value="TRANSCRIPTIONAL REPRESSOR XBP1"/>
    <property type="match status" value="1"/>
</dbReference>
<dbReference type="Gene3D" id="3.10.260.10">
    <property type="entry name" value="Transcription regulator HTH, APSES-type DNA-binding domain"/>
    <property type="match status" value="1"/>
</dbReference>
<dbReference type="Proteomes" id="UP000242519">
    <property type="component" value="Unassembled WGS sequence"/>
</dbReference>
<dbReference type="AlphaFoldDB" id="A0A218ZBV6"/>
<feature type="compositionally biased region" description="Low complexity" evidence="1">
    <location>
        <begin position="23"/>
        <end position="45"/>
    </location>
</feature>
<feature type="region of interest" description="Disordered" evidence="1">
    <location>
        <begin position="495"/>
        <end position="522"/>
    </location>
</feature>
<keyword evidence="4" id="KW-1185">Reference proteome</keyword>
<evidence type="ECO:0000256" key="1">
    <source>
        <dbReference type="SAM" id="MobiDB-lite"/>
    </source>
</evidence>
<name>A0A218ZBV6_9HELO</name>
<dbReference type="EMBL" id="MZNU01000068">
    <property type="protein sequence ID" value="OWP05517.1"/>
    <property type="molecule type" value="Genomic_DNA"/>
</dbReference>
<dbReference type="GO" id="GO:0003677">
    <property type="term" value="F:DNA binding"/>
    <property type="evidence" value="ECO:0007669"/>
    <property type="project" value="InterPro"/>
</dbReference>
<dbReference type="GO" id="GO:0033309">
    <property type="term" value="C:SBF transcription complex"/>
    <property type="evidence" value="ECO:0007669"/>
    <property type="project" value="TreeGrafter"/>
</dbReference>
<dbReference type="PROSITE" id="PS51299">
    <property type="entry name" value="HTH_APSES"/>
    <property type="match status" value="1"/>
</dbReference>
<dbReference type="InterPro" id="IPR036887">
    <property type="entry name" value="HTH_APSES_sf"/>
</dbReference>
<feature type="compositionally biased region" description="Polar residues" evidence="1">
    <location>
        <begin position="379"/>
        <end position="392"/>
    </location>
</feature>
<feature type="compositionally biased region" description="Low complexity" evidence="1">
    <location>
        <begin position="355"/>
        <end position="367"/>
    </location>
</feature>
<evidence type="ECO:0000313" key="4">
    <source>
        <dbReference type="Proteomes" id="UP000242519"/>
    </source>
</evidence>
<feature type="region of interest" description="Disordered" evidence="1">
    <location>
        <begin position="1"/>
        <end position="54"/>
    </location>
</feature>
<gene>
    <name evidence="3" type="ORF">B2J93_7861</name>
</gene>
<feature type="compositionally biased region" description="Low complexity" evidence="1">
    <location>
        <begin position="403"/>
        <end position="417"/>
    </location>
</feature>
<comment type="caution">
    <text evidence="3">The sequence shown here is derived from an EMBL/GenBank/DDBJ whole genome shotgun (WGS) entry which is preliminary data.</text>
</comment>
<dbReference type="PANTHER" id="PTHR43828">
    <property type="entry name" value="ASPARAGINASE"/>
    <property type="match status" value="1"/>
</dbReference>
<feature type="compositionally biased region" description="Acidic residues" evidence="1">
    <location>
        <begin position="444"/>
        <end position="453"/>
    </location>
</feature>
<evidence type="ECO:0000313" key="3">
    <source>
        <dbReference type="EMBL" id="OWP05517.1"/>
    </source>
</evidence>
<dbReference type="GO" id="GO:0030907">
    <property type="term" value="C:MBF transcription complex"/>
    <property type="evidence" value="ECO:0007669"/>
    <property type="project" value="TreeGrafter"/>
</dbReference>
<sequence length="522" mass="56050">MLSVASLLNPVKVTPEPPREPPRGSTRLPSSSPSSSSSSPCTSTSTRRRPLLPSQSCVKKTKMNKDGAVFAKGKVRGQVRFAPFERLDEEVLREVQKFHVYPLGNIQDYSRHIPYNSEKKTFLEKTGRESFEVFQYVFRLPGDEKEYVVMWDYNIGLVRITPFFKCCRYSKTTPAKMLNMNPGLKEITHSITGGALAAQGYWMPYACARAVCTTFCSHIAAALIPIFGPSFPSLCVPAAAPEHGRMIIDSQVIVQAKAEAEAEAFRLSYSSPSRVPSAPSSRDSDSPVHVSDARRSPFHAHAASQASTPHPHAGLGRRLRLKRALGGGESPYSLPTDTDVDTPSEDSGSGDGYFLSPVSPSPLLLQPPLQPPLQPAGGSRTSWLTQTPSPIQHRSRPQESTAHRAASSSAHLSPHPLLSAIPRSAGLDMTLSWRAVGGKRRAEDADDADDGEDDNHASLVAASGRAEGGAGGGAAVEELGGAERKAAWLLLNLSVQDGEGGGSPDCGPGEGPRIKRRRATSM</sequence>
<feature type="compositionally biased region" description="Gly residues" evidence="1">
    <location>
        <begin position="498"/>
        <end position="510"/>
    </location>
</feature>
<evidence type="ECO:0000259" key="2">
    <source>
        <dbReference type="PROSITE" id="PS51299"/>
    </source>
</evidence>
<feature type="compositionally biased region" description="Basic and acidic residues" evidence="1">
    <location>
        <begin position="282"/>
        <end position="295"/>
    </location>
</feature>
<accession>A0A218ZBV6</accession>
<dbReference type="OrthoDB" id="5562739at2759"/>
<feature type="region of interest" description="Disordered" evidence="1">
    <location>
        <begin position="269"/>
        <end position="417"/>
    </location>
</feature>
<feature type="compositionally biased region" description="Low complexity" evidence="1">
    <location>
        <begin position="269"/>
        <end position="281"/>
    </location>
</feature>
<dbReference type="InterPro" id="IPR003163">
    <property type="entry name" value="Tscrpt_reg_HTH_APSES-type"/>
</dbReference>
<dbReference type="InterPro" id="IPR051642">
    <property type="entry name" value="SWI6-like"/>
</dbReference>
<feature type="region of interest" description="Disordered" evidence="1">
    <location>
        <begin position="442"/>
        <end position="475"/>
    </location>
</feature>
<dbReference type="GO" id="GO:0000981">
    <property type="term" value="F:DNA-binding transcription factor activity, RNA polymerase II-specific"/>
    <property type="evidence" value="ECO:0007669"/>
    <property type="project" value="UniProtKB-ARBA"/>
</dbReference>
<feature type="domain" description="HTH APSES-type" evidence="2">
    <location>
        <begin position="120"/>
        <end position="238"/>
    </location>
</feature>
<protein>
    <recommendedName>
        <fullName evidence="2">HTH APSES-type domain-containing protein</fullName>
    </recommendedName>
</protein>
<organism evidence="3 4">
    <name type="scientific">Diplocarpon coronariae</name>
    <dbReference type="NCBI Taxonomy" id="2795749"/>
    <lineage>
        <taxon>Eukaryota</taxon>
        <taxon>Fungi</taxon>
        <taxon>Dikarya</taxon>
        <taxon>Ascomycota</taxon>
        <taxon>Pezizomycotina</taxon>
        <taxon>Leotiomycetes</taxon>
        <taxon>Helotiales</taxon>
        <taxon>Drepanopezizaceae</taxon>
        <taxon>Diplocarpon</taxon>
    </lineage>
</organism>
<dbReference type="InParanoid" id="A0A218ZBV6"/>
<dbReference type="SUPFAM" id="SSF54616">
    <property type="entry name" value="DNA-binding domain of Mlu1-box binding protein MBP1"/>
    <property type="match status" value="1"/>
</dbReference>
<proteinExistence type="predicted"/>
<reference evidence="3 4" key="1">
    <citation type="submission" date="2017-04" db="EMBL/GenBank/DDBJ databases">
        <title>Draft genome sequence of Marssonina coronaria NL1: causal agent of apple blotch.</title>
        <authorList>
            <person name="Cheng Q."/>
        </authorList>
    </citation>
    <scope>NUCLEOTIDE SEQUENCE [LARGE SCALE GENOMIC DNA]</scope>
    <source>
        <strain evidence="3 4">NL1</strain>
    </source>
</reference>